<comment type="caution">
    <text evidence="3">The sequence shown here is derived from an EMBL/GenBank/DDBJ whole genome shotgun (WGS) entry which is preliminary data.</text>
</comment>
<keyword evidence="1" id="KW-0732">Signal</keyword>
<sequence length="219" mass="25231">MMKLIISLLFTVTTMGQTLSVKIFPNTGCIWDAFQVLLCNTSRGMGNNGSCSSPRLPVTAIKQVFSNHFYCRERKILCSSGWVSVGSHCYFFSKTEQIQLDWYQAREHCKSIRNGDLAVFRSSDDYYQVLDFLTDNLGWGSDQNVDLVWIGAYQHEVNNSWVYVDGYDVHTDQWYWAETEKDDPAWNCGAAIHGDDFSQKKWRIVDADCHDHAYFLCKI</sequence>
<dbReference type="PROSITE" id="PS50041">
    <property type="entry name" value="C_TYPE_LECTIN_2"/>
    <property type="match status" value="1"/>
</dbReference>
<name>A0AAV2R9G8_MEGNR</name>
<dbReference type="InterPro" id="IPR016187">
    <property type="entry name" value="CTDL_fold"/>
</dbReference>
<dbReference type="EMBL" id="CAXKWB010017459">
    <property type="protein sequence ID" value="CAL4118917.1"/>
    <property type="molecule type" value="Genomic_DNA"/>
</dbReference>
<feature type="signal peptide" evidence="1">
    <location>
        <begin position="1"/>
        <end position="16"/>
    </location>
</feature>
<keyword evidence="4" id="KW-1185">Reference proteome</keyword>
<reference evidence="3 4" key="1">
    <citation type="submission" date="2024-05" db="EMBL/GenBank/DDBJ databases">
        <authorList>
            <person name="Wallberg A."/>
        </authorList>
    </citation>
    <scope>NUCLEOTIDE SEQUENCE [LARGE SCALE GENOMIC DNA]</scope>
</reference>
<dbReference type="Pfam" id="PF00059">
    <property type="entry name" value="Lectin_C"/>
    <property type="match status" value="1"/>
</dbReference>
<feature type="domain" description="C-type lectin" evidence="2">
    <location>
        <begin position="85"/>
        <end position="218"/>
    </location>
</feature>
<accession>A0AAV2R9G8</accession>
<dbReference type="InterPro" id="IPR050828">
    <property type="entry name" value="C-type_lectin/matrix_domain"/>
</dbReference>
<evidence type="ECO:0000256" key="1">
    <source>
        <dbReference type="SAM" id="SignalP"/>
    </source>
</evidence>
<evidence type="ECO:0000313" key="4">
    <source>
        <dbReference type="Proteomes" id="UP001497623"/>
    </source>
</evidence>
<dbReference type="InterPro" id="IPR016186">
    <property type="entry name" value="C-type_lectin-like/link_sf"/>
</dbReference>
<dbReference type="InterPro" id="IPR001304">
    <property type="entry name" value="C-type_lectin-like"/>
</dbReference>
<dbReference type="SMART" id="SM00034">
    <property type="entry name" value="CLECT"/>
    <property type="match status" value="1"/>
</dbReference>
<dbReference type="AlphaFoldDB" id="A0AAV2R9G8"/>
<gene>
    <name evidence="3" type="ORF">MNOR_LOCUS21556</name>
</gene>
<dbReference type="PANTHER" id="PTHR45710:SF38">
    <property type="entry name" value="C-TYPE LECTIN DOMAIN-CONTAINING PROTEIN 180"/>
    <property type="match status" value="1"/>
</dbReference>
<evidence type="ECO:0000259" key="2">
    <source>
        <dbReference type="PROSITE" id="PS50041"/>
    </source>
</evidence>
<evidence type="ECO:0000313" key="3">
    <source>
        <dbReference type="EMBL" id="CAL4118917.1"/>
    </source>
</evidence>
<dbReference type="Proteomes" id="UP001497623">
    <property type="component" value="Unassembled WGS sequence"/>
</dbReference>
<protein>
    <recommendedName>
        <fullName evidence="2">C-type lectin domain-containing protein</fullName>
    </recommendedName>
</protein>
<dbReference type="PANTHER" id="PTHR45710">
    <property type="entry name" value="C-TYPE LECTIN DOMAIN-CONTAINING PROTEIN 180"/>
    <property type="match status" value="1"/>
</dbReference>
<dbReference type="Gene3D" id="3.10.100.10">
    <property type="entry name" value="Mannose-Binding Protein A, subunit A"/>
    <property type="match status" value="1"/>
</dbReference>
<proteinExistence type="predicted"/>
<organism evidence="3 4">
    <name type="scientific">Meganyctiphanes norvegica</name>
    <name type="common">Northern krill</name>
    <name type="synonym">Thysanopoda norvegica</name>
    <dbReference type="NCBI Taxonomy" id="48144"/>
    <lineage>
        <taxon>Eukaryota</taxon>
        <taxon>Metazoa</taxon>
        <taxon>Ecdysozoa</taxon>
        <taxon>Arthropoda</taxon>
        <taxon>Crustacea</taxon>
        <taxon>Multicrustacea</taxon>
        <taxon>Malacostraca</taxon>
        <taxon>Eumalacostraca</taxon>
        <taxon>Eucarida</taxon>
        <taxon>Euphausiacea</taxon>
        <taxon>Euphausiidae</taxon>
        <taxon>Meganyctiphanes</taxon>
    </lineage>
</organism>
<feature type="chain" id="PRO_5043427448" description="C-type lectin domain-containing protein" evidence="1">
    <location>
        <begin position="17"/>
        <end position="219"/>
    </location>
</feature>
<dbReference type="SUPFAM" id="SSF56436">
    <property type="entry name" value="C-type lectin-like"/>
    <property type="match status" value="1"/>
</dbReference>